<dbReference type="GO" id="GO:0051231">
    <property type="term" value="P:spindle elongation"/>
    <property type="evidence" value="ECO:0007669"/>
    <property type="project" value="TreeGrafter"/>
</dbReference>
<dbReference type="InterPro" id="IPR027640">
    <property type="entry name" value="Kinesin-like_fam"/>
</dbReference>
<dbReference type="Proteomes" id="UP001420932">
    <property type="component" value="Unassembled WGS sequence"/>
</dbReference>
<accession>A0AAP0J6F2</accession>
<dbReference type="AlphaFoldDB" id="A0AAP0J6F2"/>
<dbReference type="GO" id="GO:0007018">
    <property type="term" value="P:microtubule-based movement"/>
    <property type="evidence" value="ECO:0007669"/>
    <property type="project" value="InterPro"/>
</dbReference>
<evidence type="ECO:0000259" key="3">
    <source>
        <dbReference type="PROSITE" id="PS50067"/>
    </source>
</evidence>
<dbReference type="SUPFAM" id="SSF52540">
    <property type="entry name" value="P-loop containing nucleoside triphosphate hydrolases"/>
    <property type="match status" value="1"/>
</dbReference>
<reference evidence="4 5" key="1">
    <citation type="submission" date="2024-01" db="EMBL/GenBank/DDBJ databases">
        <title>Genome assemblies of Stephania.</title>
        <authorList>
            <person name="Yang L."/>
        </authorList>
    </citation>
    <scope>NUCLEOTIDE SEQUENCE [LARGE SCALE GENOMIC DNA]</scope>
    <source>
        <strain evidence="4">YNDBR</strain>
        <tissue evidence="4">Leaf</tissue>
    </source>
</reference>
<dbReference type="Pfam" id="PF00225">
    <property type="entry name" value="Kinesin"/>
    <property type="match status" value="1"/>
</dbReference>
<keyword evidence="5" id="KW-1185">Reference proteome</keyword>
<protein>
    <recommendedName>
        <fullName evidence="3">Kinesin motor domain-containing protein</fullName>
    </recommendedName>
</protein>
<dbReference type="GO" id="GO:0005875">
    <property type="term" value="C:microtubule associated complex"/>
    <property type="evidence" value="ECO:0007669"/>
    <property type="project" value="TreeGrafter"/>
</dbReference>
<feature type="domain" description="Kinesin motor" evidence="3">
    <location>
        <begin position="1"/>
        <end position="112"/>
    </location>
</feature>
<dbReference type="Gene3D" id="3.40.850.10">
    <property type="entry name" value="Kinesin motor domain"/>
    <property type="match status" value="1"/>
</dbReference>
<proteinExistence type="inferred from homology"/>
<dbReference type="InterPro" id="IPR027417">
    <property type="entry name" value="P-loop_NTPase"/>
</dbReference>
<evidence type="ECO:0000313" key="5">
    <source>
        <dbReference type="Proteomes" id="UP001420932"/>
    </source>
</evidence>
<keyword evidence="1" id="KW-0505">Motor protein</keyword>
<dbReference type="GO" id="GO:0003777">
    <property type="term" value="F:microtubule motor activity"/>
    <property type="evidence" value="ECO:0007669"/>
    <property type="project" value="InterPro"/>
</dbReference>
<dbReference type="GO" id="GO:0008017">
    <property type="term" value="F:microtubule binding"/>
    <property type="evidence" value="ECO:0007669"/>
    <property type="project" value="InterPro"/>
</dbReference>
<organism evidence="4 5">
    <name type="scientific">Stephania yunnanensis</name>
    <dbReference type="NCBI Taxonomy" id="152371"/>
    <lineage>
        <taxon>Eukaryota</taxon>
        <taxon>Viridiplantae</taxon>
        <taxon>Streptophyta</taxon>
        <taxon>Embryophyta</taxon>
        <taxon>Tracheophyta</taxon>
        <taxon>Spermatophyta</taxon>
        <taxon>Magnoliopsida</taxon>
        <taxon>Ranunculales</taxon>
        <taxon>Menispermaceae</taxon>
        <taxon>Menispermoideae</taxon>
        <taxon>Cissampelideae</taxon>
        <taxon>Stephania</taxon>
    </lineage>
</organism>
<evidence type="ECO:0000256" key="1">
    <source>
        <dbReference type="ARBA" id="ARBA00023175"/>
    </source>
</evidence>
<dbReference type="GO" id="GO:0007052">
    <property type="term" value="P:mitotic spindle organization"/>
    <property type="evidence" value="ECO:0007669"/>
    <property type="project" value="TreeGrafter"/>
</dbReference>
<name>A0AAP0J6F2_9MAGN</name>
<gene>
    <name evidence="4" type="ORF">Syun_017166</name>
</gene>
<sequence>MESGRSHRAYIFTVLQESVRDTRKAGAEGKILEEAKTHNKSLSALGNVINALTDDSPGRVNHIPYRDSKITRILRDALDCNDSTAFRAANLCGAMPRTYRLTVLMLSRSKAINIANRLGLPKIIIDDALVLYGIASLDINWTLERICCWALFSSLFGSGLLGRNPVNMHYHWLLSSDGESEVLQSCVIVIIWSPYCSSYSDQSCWSFGDWSC</sequence>
<dbReference type="PANTHER" id="PTHR47969:SF29">
    <property type="entry name" value="KINESIN-LIKE PROTEIN"/>
    <property type="match status" value="1"/>
</dbReference>
<evidence type="ECO:0000313" key="4">
    <source>
        <dbReference type="EMBL" id="KAK9128369.1"/>
    </source>
</evidence>
<comment type="similarity">
    <text evidence="2">Belongs to the TRAFAC class myosin-kinesin ATPase superfamily. Kinesin family.</text>
</comment>
<dbReference type="InterPro" id="IPR036961">
    <property type="entry name" value="Kinesin_motor_dom_sf"/>
</dbReference>
<evidence type="ECO:0000256" key="2">
    <source>
        <dbReference type="PROSITE-ProRule" id="PRU00283"/>
    </source>
</evidence>
<dbReference type="GO" id="GO:0005524">
    <property type="term" value="F:ATP binding"/>
    <property type="evidence" value="ECO:0007669"/>
    <property type="project" value="InterPro"/>
</dbReference>
<comment type="caution">
    <text evidence="2">Lacks conserved residue(s) required for the propagation of feature annotation.</text>
</comment>
<comment type="caution">
    <text evidence="4">The sequence shown here is derived from an EMBL/GenBank/DDBJ whole genome shotgun (WGS) entry which is preliminary data.</text>
</comment>
<dbReference type="PROSITE" id="PS50067">
    <property type="entry name" value="KINESIN_MOTOR_2"/>
    <property type="match status" value="1"/>
</dbReference>
<dbReference type="InterPro" id="IPR001752">
    <property type="entry name" value="Kinesin_motor_dom"/>
</dbReference>
<dbReference type="EMBL" id="JBBNAF010000007">
    <property type="protein sequence ID" value="KAK9128369.1"/>
    <property type="molecule type" value="Genomic_DNA"/>
</dbReference>
<dbReference type="PANTHER" id="PTHR47969">
    <property type="entry name" value="CHROMOSOME-ASSOCIATED KINESIN KIF4A-RELATED"/>
    <property type="match status" value="1"/>
</dbReference>